<dbReference type="Gene3D" id="3.10.10.10">
    <property type="entry name" value="HIV Type 1 Reverse Transcriptase, subunit A, domain 1"/>
    <property type="match status" value="1"/>
</dbReference>
<dbReference type="Pfam" id="PF17917">
    <property type="entry name" value="RT_RNaseH"/>
    <property type="match status" value="1"/>
</dbReference>
<feature type="region of interest" description="Disordered" evidence="7">
    <location>
        <begin position="540"/>
        <end position="569"/>
    </location>
</feature>
<dbReference type="PROSITE" id="PS50878">
    <property type="entry name" value="RT_POL"/>
    <property type="match status" value="1"/>
</dbReference>
<dbReference type="CDD" id="cd09274">
    <property type="entry name" value="RNase_HI_RT_Ty3"/>
    <property type="match status" value="1"/>
</dbReference>
<evidence type="ECO:0000256" key="3">
    <source>
        <dbReference type="ARBA" id="ARBA00022722"/>
    </source>
</evidence>
<dbReference type="GO" id="GO:0016787">
    <property type="term" value="F:hydrolase activity"/>
    <property type="evidence" value="ECO:0007669"/>
    <property type="project" value="UniProtKB-KW"/>
</dbReference>
<organism evidence="11 12">
    <name type="scientific">Aphanomyces astaci</name>
    <name type="common">Crayfish plague agent</name>
    <dbReference type="NCBI Taxonomy" id="112090"/>
    <lineage>
        <taxon>Eukaryota</taxon>
        <taxon>Sar</taxon>
        <taxon>Stramenopiles</taxon>
        <taxon>Oomycota</taxon>
        <taxon>Saprolegniomycetes</taxon>
        <taxon>Saprolegniales</taxon>
        <taxon>Verrucalvaceae</taxon>
        <taxon>Aphanomyces</taxon>
    </lineage>
</organism>
<dbReference type="InterPro" id="IPR050951">
    <property type="entry name" value="Retrovirus_Pol_polyprotein"/>
</dbReference>
<evidence type="ECO:0000256" key="6">
    <source>
        <dbReference type="ARBA" id="ARBA00022918"/>
    </source>
</evidence>
<gene>
    <name evidence="11" type="ORF">AaE_013747</name>
</gene>
<dbReference type="SUPFAM" id="SSF53098">
    <property type="entry name" value="Ribonuclease H-like"/>
    <property type="match status" value="1"/>
</dbReference>
<evidence type="ECO:0000259" key="10">
    <source>
        <dbReference type="PROSITE" id="PS50994"/>
    </source>
</evidence>
<evidence type="ECO:0000256" key="5">
    <source>
        <dbReference type="ARBA" id="ARBA00022801"/>
    </source>
</evidence>
<dbReference type="Gene3D" id="3.30.70.270">
    <property type="match status" value="2"/>
</dbReference>
<keyword evidence="4" id="KW-0255">Endonuclease</keyword>
<accession>A0A6A4Z8T2</accession>
<evidence type="ECO:0000313" key="11">
    <source>
        <dbReference type="EMBL" id="KAF0707151.1"/>
    </source>
</evidence>
<dbReference type="Proteomes" id="UP000469452">
    <property type="component" value="Unassembled WGS sequence"/>
</dbReference>
<dbReference type="InterPro" id="IPR000953">
    <property type="entry name" value="Chromo/chromo_shadow_dom"/>
</dbReference>
<feature type="domain" description="Reverse transcriptase" evidence="9">
    <location>
        <begin position="816"/>
        <end position="995"/>
    </location>
</feature>
<dbReference type="CDD" id="cd01647">
    <property type="entry name" value="RT_LTR"/>
    <property type="match status" value="1"/>
</dbReference>
<keyword evidence="1" id="KW-0808">Transferase</keyword>
<keyword evidence="2" id="KW-0548">Nucleotidyltransferase</keyword>
<dbReference type="EMBL" id="VJMI01019514">
    <property type="protein sequence ID" value="KAF0707151.1"/>
    <property type="molecule type" value="Genomic_DNA"/>
</dbReference>
<feature type="region of interest" description="Disordered" evidence="7">
    <location>
        <begin position="490"/>
        <end position="510"/>
    </location>
</feature>
<dbReference type="GO" id="GO:0003964">
    <property type="term" value="F:RNA-directed DNA polymerase activity"/>
    <property type="evidence" value="ECO:0007669"/>
    <property type="project" value="UniProtKB-KW"/>
</dbReference>
<evidence type="ECO:0008006" key="13">
    <source>
        <dbReference type="Google" id="ProtNLM"/>
    </source>
</evidence>
<dbReference type="InterPro" id="IPR000477">
    <property type="entry name" value="RT_dom"/>
</dbReference>
<feature type="compositionally biased region" description="Gly residues" evidence="7">
    <location>
        <begin position="493"/>
        <end position="503"/>
    </location>
</feature>
<dbReference type="GO" id="GO:0015074">
    <property type="term" value="P:DNA integration"/>
    <property type="evidence" value="ECO:0007669"/>
    <property type="project" value="InterPro"/>
</dbReference>
<dbReference type="InterPro" id="IPR041373">
    <property type="entry name" value="RT_RNaseH"/>
</dbReference>
<dbReference type="PROSITE" id="PS50013">
    <property type="entry name" value="CHROMO_2"/>
    <property type="match status" value="1"/>
</dbReference>
<feature type="domain" description="Chromo" evidence="8">
    <location>
        <begin position="1721"/>
        <end position="1771"/>
    </location>
</feature>
<evidence type="ECO:0000256" key="2">
    <source>
        <dbReference type="ARBA" id="ARBA00022695"/>
    </source>
</evidence>
<dbReference type="PANTHER" id="PTHR37984:SF5">
    <property type="entry name" value="PROTEIN NYNRIN-LIKE"/>
    <property type="match status" value="1"/>
</dbReference>
<evidence type="ECO:0000256" key="7">
    <source>
        <dbReference type="SAM" id="MobiDB-lite"/>
    </source>
</evidence>
<dbReference type="VEuPathDB" id="FungiDB:H257_14317"/>
<dbReference type="Pfam" id="PF00665">
    <property type="entry name" value="rve"/>
    <property type="match status" value="1"/>
</dbReference>
<dbReference type="VEuPathDB" id="FungiDB:H257_11898"/>
<dbReference type="VEuPathDB" id="FungiDB:H257_18769"/>
<dbReference type="PANTHER" id="PTHR37984">
    <property type="entry name" value="PROTEIN CBG26694"/>
    <property type="match status" value="1"/>
</dbReference>
<keyword evidence="5" id="KW-0378">Hydrolase</keyword>
<dbReference type="GO" id="GO:0004519">
    <property type="term" value="F:endonuclease activity"/>
    <property type="evidence" value="ECO:0007669"/>
    <property type="project" value="UniProtKB-KW"/>
</dbReference>
<dbReference type="InterPro" id="IPR012337">
    <property type="entry name" value="RNaseH-like_sf"/>
</dbReference>
<dbReference type="SUPFAM" id="SSF56672">
    <property type="entry name" value="DNA/RNA polymerases"/>
    <property type="match status" value="1"/>
</dbReference>
<dbReference type="InterPro" id="IPR041588">
    <property type="entry name" value="Integrase_H2C2"/>
</dbReference>
<proteinExistence type="predicted"/>
<dbReference type="PROSITE" id="PS50994">
    <property type="entry name" value="INTEGRASE"/>
    <property type="match status" value="1"/>
</dbReference>
<dbReference type="InterPro" id="IPR043502">
    <property type="entry name" value="DNA/RNA_pol_sf"/>
</dbReference>
<feature type="domain" description="Integrase catalytic" evidence="10">
    <location>
        <begin position="1413"/>
        <end position="1570"/>
    </location>
</feature>
<name>A0A6A4Z8T2_APHAT</name>
<reference evidence="11 12" key="1">
    <citation type="submission" date="2019-06" db="EMBL/GenBank/DDBJ databases">
        <title>Genomics analysis of Aphanomyces spp. identifies a new class of oomycete effector associated with host adaptation.</title>
        <authorList>
            <person name="Gaulin E."/>
        </authorList>
    </citation>
    <scope>NUCLEOTIDE SEQUENCE [LARGE SCALE GENOMIC DNA]</scope>
    <source>
        <strain evidence="11 12">E</strain>
    </source>
</reference>
<dbReference type="Gene3D" id="1.10.340.70">
    <property type="match status" value="1"/>
</dbReference>
<evidence type="ECO:0000313" key="12">
    <source>
        <dbReference type="Proteomes" id="UP000469452"/>
    </source>
</evidence>
<dbReference type="InterPro" id="IPR016197">
    <property type="entry name" value="Chromo-like_dom_sf"/>
</dbReference>
<feature type="region of interest" description="Disordered" evidence="7">
    <location>
        <begin position="217"/>
        <end position="244"/>
    </location>
</feature>
<evidence type="ECO:0000256" key="1">
    <source>
        <dbReference type="ARBA" id="ARBA00022679"/>
    </source>
</evidence>
<dbReference type="CDD" id="cd00024">
    <property type="entry name" value="CD_CSD"/>
    <property type="match status" value="1"/>
</dbReference>
<keyword evidence="3" id="KW-0540">Nuclease</keyword>
<dbReference type="GO" id="GO:0003676">
    <property type="term" value="F:nucleic acid binding"/>
    <property type="evidence" value="ECO:0007669"/>
    <property type="project" value="InterPro"/>
</dbReference>
<evidence type="ECO:0000256" key="4">
    <source>
        <dbReference type="ARBA" id="ARBA00022759"/>
    </source>
</evidence>
<keyword evidence="6" id="KW-0695">RNA-directed DNA polymerase</keyword>
<evidence type="ECO:0000259" key="8">
    <source>
        <dbReference type="PROSITE" id="PS50013"/>
    </source>
</evidence>
<dbReference type="InterPro" id="IPR036397">
    <property type="entry name" value="RNaseH_sf"/>
</dbReference>
<dbReference type="InterPro" id="IPR043128">
    <property type="entry name" value="Rev_trsase/Diguanyl_cyclase"/>
</dbReference>
<dbReference type="InterPro" id="IPR001584">
    <property type="entry name" value="Integrase_cat-core"/>
</dbReference>
<dbReference type="Pfam" id="PF00078">
    <property type="entry name" value="RVT_1"/>
    <property type="match status" value="1"/>
</dbReference>
<dbReference type="SUPFAM" id="SSF54160">
    <property type="entry name" value="Chromo domain-like"/>
    <property type="match status" value="1"/>
</dbReference>
<comment type="caution">
    <text evidence="11">The sequence shown here is derived from an EMBL/GenBank/DDBJ whole genome shotgun (WGS) entry which is preliminary data.</text>
</comment>
<dbReference type="Pfam" id="PF17921">
    <property type="entry name" value="Integrase_H2C2"/>
    <property type="match status" value="1"/>
</dbReference>
<sequence length="1797" mass="198068">MGIIHGGQRVAPSQHTSFHHHVYAAPVQAQSQGWVDDVRAREHALQQHEMQLAAHRERIEADRRQAHFEWEQRQMHQAAAQYKYAVEQDATAHTAQFKANLEREASGYKAHLDMEQQHAAAASQQQQVWQQQQQEARTTMDERLAAMRQEERARYNAQLRAAGVDVSAEGDAGVNIPTEGTAENTQLPGSPITSGVGEAPPGSFEDGSTFYTMGSRPMSAPVRHPTPTSPLPQSTAAPLISGYTPTKPPVYGKDGFKERDQQKFAKRFIVYARGQDAISVSSGVRIGTVSMSSCMTAEALAHHARFQFDRPIEDIRETEWEAMFEAAMLIPTSSKAVVVARLKQLSMDNTLLRTSDRMTDWQARYMDILTDEAAEDIDFFHPKAVIQALMYGIKPDGAKALVRNSYDFDDKEIKFNISKFWSHVRGVLSNVLPAMAAEADALRAKGISNKKRAEAVPAPATVLAAEVKRLQDNATLTAAEVNRLTLEARARPAGGGGGGGGCGSRPRAPPTSVSCWSCKGPHYLNDCPTASESTKLAIAKTKRDETRKKPAWSKRLKEPGLPHGTLPGRVNDEDITAMVPVLLDSGVAGGGEMLTASMPQPMEGFGQVPMLLTRYMLVNKIVLGMADGPITLLHVSAWIDETDDGANITLGRKVMETLGYDLEGFLQIAREQRDVWDLADTVATDDSAPTALQRVFKTWHRGTVDEPDPVVDDEDDNSAAYAPDADHDTVVKELLLDAVRAAQANGLSEAGTREVHSLVMAAIDVFRVAPRNEPPVAIEPLKVVLQQGAVPVRCAARRYNPIYTVFLANTVAAWLDQGLAVINPDSHWASAPRVVPKKNGELRLTVDMRGVNAVTLPLVWPMPILDVVMSRLSGKTVFFVGDWFRGFWQLGLHPDCQEWFSVLGVNCVVTPMRVQMGQTDAVAYCQRVAQEVYGEKYGHGLEGWVDDVLGSATDERSLINLLKFLLARCAQYGLKLHPGKCTFYATEIVWCGRRVSAAGISHDPERIAGLTGLSTPTTADQLQQFICALNWMRQSIPQYNPLVAPLQALLEVVCTAAGTRKKTRLASVALADHGWAPAHAECFVECKQALMQLVTLAHPNEDFDFYLCTDASHEFHGAVLTQVPTGQAQLPVGEQDHRPLAFVSGAFDKTQLRWSVTEKEAYAIIYAVKRLDYLLHRARGFTILTDHRNLAFIFGVEPSPDQPRYLADKLARWAVALTCFRYDIRHVPGDENAWGDMLSRWGNRAATVDAVALPWVASDDVTISNNASPLDLNSSRALQVRRLVTVPPVTPSPLGADFEWPTLESLTIVQRKAKTEFTKIKASLVFDNPDGVGRINGCIWIPASALDTQLTLLVIAHAGAMGHRGQAATRAALTGTFSWRNVTEDVALFVRQCLQCMCVGNGTVPRPLGETLHATVPNELIHCDFLSMPDGYIHVIVDDASRFCQLTVHDGCRAVDAIDALQQWFANFGVAPNWASDQGPHYKNQVMEEVRRQYGSVHHFSPAHCPWANGTVEVLMRSVLKTMKTVLAELHVAAKEWRSFVPLVQHSLNHTPSAKLGAGKAPITAMTMLPPGHALSAYRVADEVQEVPEASLARLRENAFIKLAAARDQLHREAAKTSATLRDNERARRNKKPNVKQFFFNLGDYVLVGQVSEAFAKKLQVQWLGPRRIVTIVRDWVYRVEDLRNGAITTHHASRLKFFAARDLLVTQALTDHVAYVEGGHLVECFLDCRFDRPTHSWMLRVKWLGIDILEASWEPAADMATDVPVIVAAYLCKASRGNGNVAKLKTVLAISHPDVV</sequence>
<evidence type="ECO:0000259" key="9">
    <source>
        <dbReference type="PROSITE" id="PS50878"/>
    </source>
</evidence>
<dbReference type="Gene3D" id="3.30.420.10">
    <property type="entry name" value="Ribonuclease H-like superfamily/Ribonuclease H"/>
    <property type="match status" value="1"/>
</dbReference>
<protein>
    <recommendedName>
        <fullName evidence="13">Integrase catalytic domain-containing protein</fullName>
    </recommendedName>
</protein>